<evidence type="ECO:0000256" key="1">
    <source>
        <dbReference type="SAM" id="Phobius"/>
    </source>
</evidence>
<organism evidence="2 3">
    <name type="scientific">Scleroderma citrinum Foug A</name>
    <dbReference type="NCBI Taxonomy" id="1036808"/>
    <lineage>
        <taxon>Eukaryota</taxon>
        <taxon>Fungi</taxon>
        <taxon>Dikarya</taxon>
        <taxon>Basidiomycota</taxon>
        <taxon>Agaricomycotina</taxon>
        <taxon>Agaricomycetes</taxon>
        <taxon>Agaricomycetidae</taxon>
        <taxon>Boletales</taxon>
        <taxon>Sclerodermatineae</taxon>
        <taxon>Sclerodermataceae</taxon>
        <taxon>Scleroderma</taxon>
    </lineage>
</organism>
<accession>A0A0C3DXT5</accession>
<keyword evidence="1" id="KW-0472">Membrane</keyword>
<dbReference type="HOGENOM" id="CLU_847758_0_0_1"/>
<evidence type="ECO:0000313" key="3">
    <source>
        <dbReference type="Proteomes" id="UP000053989"/>
    </source>
</evidence>
<protein>
    <submittedName>
        <fullName evidence="2">Uncharacterized protein</fullName>
    </submittedName>
</protein>
<keyword evidence="1" id="KW-1133">Transmembrane helix</keyword>
<reference evidence="2 3" key="1">
    <citation type="submission" date="2014-04" db="EMBL/GenBank/DDBJ databases">
        <authorList>
            <consortium name="DOE Joint Genome Institute"/>
            <person name="Kuo A."/>
            <person name="Kohler A."/>
            <person name="Nagy L.G."/>
            <person name="Floudas D."/>
            <person name="Copeland A."/>
            <person name="Barry K.W."/>
            <person name="Cichocki N."/>
            <person name="Veneault-Fourrey C."/>
            <person name="LaButti K."/>
            <person name="Lindquist E.A."/>
            <person name="Lipzen A."/>
            <person name="Lundell T."/>
            <person name="Morin E."/>
            <person name="Murat C."/>
            <person name="Sun H."/>
            <person name="Tunlid A."/>
            <person name="Henrissat B."/>
            <person name="Grigoriev I.V."/>
            <person name="Hibbett D.S."/>
            <person name="Martin F."/>
            <person name="Nordberg H.P."/>
            <person name="Cantor M.N."/>
            <person name="Hua S.X."/>
        </authorList>
    </citation>
    <scope>NUCLEOTIDE SEQUENCE [LARGE SCALE GENOMIC DNA]</scope>
    <source>
        <strain evidence="2 3">Foug A</strain>
    </source>
</reference>
<evidence type="ECO:0000313" key="2">
    <source>
        <dbReference type="EMBL" id="KIM60691.1"/>
    </source>
</evidence>
<dbReference type="Proteomes" id="UP000053989">
    <property type="component" value="Unassembled WGS sequence"/>
</dbReference>
<keyword evidence="1" id="KW-0812">Transmembrane</keyword>
<dbReference type="AlphaFoldDB" id="A0A0C3DXT5"/>
<feature type="transmembrane region" description="Helical" evidence="1">
    <location>
        <begin position="213"/>
        <end position="234"/>
    </location>
</feature>
<dbReference type="InParanoid" id="A0A0C3DXT5"/>
<gene>
    <name evidence="2" type="ORF">SCLCIDRAFT_934736</name>
</gene>
<dbReference type="EMBL" id="KN822059">
    <property type="protein sequence ID" value="KIM60691.1"/>
    <property type="molecule type" value="Genomic_DNA"/>
</dbReference>
<sequence length="328" mass="36003">MSLCNKSVQTVWMSDGWPRRHCQPHCFDSFRVNAAAASCATSITIVTVLIATTVISLSHLALNIWRNRLSSPLKPSERKCSACSRDWHIHWYVHTSAADTDPFPSVGRLRRCDFGCIRNAVGILSRGQCVHMAPEAVCHACVPSFGTSSHLRIVSSAVHVHASTRCIRSVPPAVWLVWGTSCTSNSRFCIRFDTTHVPVPIQHIHMVPESIRLVHAAICAFVVSILFPMVYASMRMLDASIWFLSPSDSSGSRFGALIGFIVFDSTLRASPCPVDMSAWLLMPSISNTACFMSPMPRYILAPSAWPITSVSESLDLLGPSVKPFDAST</sequence>
<keyword evidence="3" id="KW-1185">Reference proteome</keyword>
<feature type="transmembrane region" description="Helical" evidence="1">
    <location>
        <begin position="34"/>
        <end position="62"/>
    </location>
</feature>
<name>A0A0C3DXT5_9AGAM</name>
<reference evidence="3" key="2">
    <citation type="submission" date="2015-01" db="EMBL/GenBank/DDBJ databases">
        <title>Evolutionary Origins and Diversification of the Mycorrhizal Mutualists.</title>
        <authorList>
            <consortium name="DOE Joint Genome Institute"/>
            <consortium name="Mycorrhizal Genomics Consortium"/>
            <person name="Kohler A."/>
            <person name="Kuo A."/>
            <person name="Nagy L.G."/>
            <person name="Floudas D."/>
            <person name="Copeland A."/>
            <person name="Barry K.W."/>
            <person name="Cichocki N."/>
            <person name="Veneault-Fourrey C."/>
            <person name="LaButti K."/>
            <person name="Lindquist E.A."/>
            <person name="Lipzen A."/>
            <person name="Lundell T."/>
            <person name="Morin E."/>
            <person name="Murat C."/>
            <person name="Riley R."/>
            <person name="Ohm R."/>
            <person name="Sun H."/>
            <person name="Tunlid A."/>
            <person name="Henrissat B."/>
            <person name="Grigoriev I.V."/>
            <person name="Hibbett D.S."/>
            <person name="Martin F."/>
        </authorList>
    </citation>
    <scope>NUCLEOTIDE SEQUENCE [LARGE SCALE GENOMIC DNA]</scope>
    <source>
        <strain evidence="3">Foug A</strain>
    </source>
</reference>
<proteinExistence type="predicted"/>